<name>A0A0F8XG55_9ZZZZ</name>
<feature type="non-terminal residue" evidence="1">
    <location>
        <position position="244"/>
    </location>
</feature>
<sequence>MVRKAAGVPDSKIGEIRNFSTKIEAYNTNRINEQRVDRNYYEDNFEVGITDPFHVVRTGTSARVVDSIIDHLELSNPQVFQKPRKNTEAARKSSAKIAKFLNKLIQQFMPEITEFTRNLVLYGEAVGQVQYNNQYSDGLDDSVPLMFTAPDPMNMFCWPYDVLVPQKVVKKFMMKEMALHGMIPEWKGEVLAGEVDYLAYWDKDTRYIEAGKTALSKGNNGVEVNYLKFVSFVHCYSGFGKKSA</sequence>
<accession>A0A0F8XG55</accession>
<dbReference type="AlphaFoldDB" id="A0A0F8XG55"/>
<dbReference type="EMBL" id="LAZR01059269">
    <property type="protein sequence ID" value="KKK68152.1"/>
    <property type="molecule type" value="Genomic_DNA"/>
</dbReference>
<organism evidence="1">
    <name type="scientific">marine sediment metagenome</name>
    <dbReference type="NCBI Taxonomy" id="412755"/>
    <lineage>
        <taxon>unclassified sequences</taxon>
        <taxon>metagenomes</taxon>
        <taxon>ecological metagenomes</taxon>
    </lineage>
</organism>
<comment type="caution">
    <text evidence="1">The sequence shown here is derived from an EMBL/GenBank/DDBJ whole genome shotgun (WGS) entry which is preliminary data.</text>
</comment>
<proteinExistence type="predicted"/>
<evidence type="ECO:0000313" key="1">
    <source>
        <dbReference type="EMBL" id="KKK68152.1"/>
    </source>
</evidence>
<protein>
    <submittedName>
        <fullName evidence="1">Uncharacterized protein</fullName>
    </submittedName>
</protein>
<gene>
    <name evidence="1" type="ORF">LCGC14_2946940</name>
</gene>
<reference evidence="1" key="1">
    <citation type="journal article" date="2015" name="Nature">
        <title>Complex archaea that bridge the gap between prokaryotes and eukaryotes.</title>
        <authorList>
            <person name="Spang A."/>
            <person name="Saw J.H."/>
            <person name="Jorgensen S.L."/>
            <person name="Zaremba-Niedzwiedzka K."/>
            <person name="Martijn J."/>
            <person name="Lind A.E."/>
            <person name="van Eijk R."/>
            <person name="Schleper C."/>
            <person name="Guy L."/>
            <person name="Ettema T.J."/>
        </authorList>
    </citation>
    <scope>NUCLEOTIDE SEQUENCE</scope>
</reference>